<dbReference type="EMBL" id="CP030104">
    <property type="protein sequence ID" value="AWX44857.1"/>
    <property type="molecule type" value="Genomic_DNA"/>
</dbReference>
<dbReference type="RefSeq" id="WP_112378297.1">
    <property type="nucleotide sequence ID" value="NZ_CP030104.1"/>
</dbReference>
<gene>
    <name evidence="1" type="ORF">HME9304_01862</name>
</gene>
<dbReference type="AlphaFoldDB" id="A0A2Z4LU85"/>
<evidence type="ECO:0000313" key="2">
    <source>
        <dbReference type="Proteomes" id="UP000248536"/>
    </source>
</evidence>
<sequence>MTDLNFMYQFEKGTYPPSLFTHEAHLRLAWVHITKYGVNTAITNVTQQIKQFTVIHNAADKYNHTLTIAAIRAVYHFMIKSKSDNFQDFIKEFPRLKFNFKELMACHYGFDIYRSPMAKVKYLQPDLLPFD</sequence>
<keyword evidence="2" id="KW-1185">Reference proteome</keyword>
<organism evidence="1 2">
    <name type="scientific">Flagellimonas maritima</name>
    <dbReference type="NCBI Taxonomy" id="1383885"/>
    <lineage>
        <taxon>Bacteria</taxon>
        <taxon>Pseudomonadati</taxon>
        <taxon>Bacteroidota</taxon>
        <taxon>Flavobacteriia</taxon>
        <taxon>Flavobacteriales</taxon>
        <taxon>Flavobacteriaceae</taxon>
        <taxon>Flagellimonas</taxon>
    </lineage>
</organism>
<protein>
    <submittedName>
        <fullName evidence="1">Uncharacterized protein</fullName>
    </submittedName>
</protein>
<proteinExistence type="predicted"/>
<dbReference type="OrthoDB" id="282517at2"/>
<accession>A0A2Z4LU85</accession>
<evidence type="ECO:0000313" key="1">
    <source>
        <dbReference type="EMBL" id="AWX44857.1"/>
    </source>
</evidence>
<dbReference type="KEGG" id="spon:HME9304_01862"/>
<reference evidence="1 2" key="1">
    <citation type="submission" date="2018-06" db="EMBL/GenBank/DDBJ databases">
        <title>Spongiibacterium sp. HME9304 Genome sequencing and assembly.</title>
        <authorList>
            <person name="Kang H."/>
            <person name="Kim H."/>
            <person name="Joh K."/>
        </authorList>
    </citation>
    <scope>NUCLEOTIDE SEQUENCE [LARGE SCALE GENOMIC DNA]</scope>
    <source>
        <strain evidence="1 2">HME9304</strain>
    </source>
</reference>
<dbReference type="Proteomes" id="UP000248536">
    <property type="component" value="Chromosome"/>
</dbReference>
<name>A0A2Z4LU85_9FLAO</name>